<feature type="compositionally biased region" description="Polar residues" evidence="1">
    <location>
        <begin position="227"/>
        <end position="239"/>
    </location>
</feature>
<dbReference type="EMBL" id="GISG01112507">
    <property type="protein sequence ID" value="MBA4639174.1"/>
    <property type="molecule type" value="Transcribed_RNA"/>
</dbReference>
<sequence length="260" mass="29215">MSSFLGHNPLYSFLPPSNLQLSSKQKQLRNLSIRASISIPARDRVIDFGKYKGRMLGSVPSSYLKWVRKNLNAGDFLEWARLADQVLQDPVYKDRLEWEVAEKYLTGDILASNSMTRDPLAELLELSQRFGWDNEDKVGWSKVDFKLLGTSKGGRIPRVKEKKQGEPGELESVEADDDHGKRLGGEVVKGKREERRERMRMKRGVSKMNPEVGNVNVGGSEGRRTGNSEVGSSVENVKGSNPFPGRESLLKKALSRRSIL</sequence>
<dbReference type="InterPro" id="IPR024530">
    <property type="entry name" value="QSregVF_b"/>
</dbReference>
<reference evidence="2" key="1">
    <citation type="journal article" date="2013" name="J. Plant Res.">
        <title>Effect of fungi and light on seed germination of three Opuntia species from semiarid lands of central Mexico.</title>
        <authorList>
            <person name="Delgado-Sanchez P."/>
            <person name="Jimenez-Bremont J.F."/>
            <person name="Guerrero-Gonzalez Mde L."/>
            <person name="Flores J."/>
        </authorList>
    </citation>
    <scope>NUCLEOTIDE SEQUENCE</scope>
    <source>
        <tissue evidence="2">Cladode</tissue>
    </source>
</reference>
<reference evidence="2" key="2">
    <citation type="submission" date="2020-07" db="EMBL/GenBank/DDBJ databases">
        <authorList>
            <person name="Vera ALvarez R."/>
            <person name="Arias-Moreno D.M."/>
            <person name="Jimenez-Jacinto V."/>
            <person name="Jimenez-Bremont J.F."/>
            <person name="Swaminathan K."/>
            <person name="Moose S.P."/>
            <person name="Guerrero-Gonzalez M.L."/>
            <person name="Marino-Ramirez L."/>
            <person name="Landsman D."/>
            <person name="Rodriguez-Kessler M."/>
            <person name="Delgado-Sanchez P."/>
        </authorList>
    </citation>
    <scope>NUCLEOTIDE SEQUENCE</scope>
    <source>
        <tissue evidence="2">Cladode</tissue>
    </source>
</reference>
<dbReference type="GO" id="GO:0009536">
    <property type="term" value="C:plastid"/>
    <property type="evidence" value="ECO:0007669"/>
    <property type="project" value="TreeGrafter"/>
</dbReference>
<protein>
    <submittedName>
        <fullName evidence="2">Uncharacterized protein</fullName>
    </submittedName>
</protein>
<proteinExistence type="predicted"/>
<evidence type="ECO:0000313" key="2">
    <source>
        <dbReference type="EMBL" id="MBA4639175.1"/>
    </source>
</evidence>
<dbReference type="Pfam" id="PF12843">
    <property type="entry name" value="QSregVF_b"/>
    <property type="match status" value="1"/>
</dbReference>
<dbReference type="PANTHER" id="PTHR38357:SF1">
    <property type="entry name" value="EXPRESSED PROTEIN"/>
    <property type="match status" value="1"/>
</dbReference>
<feature type="compositionally biased region" description="Acidic residues" evidence="1">
    <location>
        <begin position="168"/>
        <end position="177"/>
    </location>
</feature>
<evidence type="ECO:0000256" key="1">
    <source>
        <dbReference type="SAM" id="MobiDB-lite"/>
    </source>
</evidence>
<feature type="region of interest" description="Disordered" evidence="1">
    <location>
        <begin position="156"/>
        <end position="260"/>
    </location>
</feature>
<name>A0A7C8ZD69_OPUST</name>
<dbReference type="AlphaFoldDB" id="A0A7C8ZD69"/>
<accession>A0A7C8ZD69</accession>
<dbReference type="PANTHER" id="PTHR38357">
    <property type="entry name" value="EXPRESSED PROTEIN"/>
    <property type="match status" value="1"/>
</dbReference>
<dbReference type="EMBL" id="GISG01112508">
    <property type="protein sequence ID" value="MBA4639175.1"/>
    <property type="molecule type" value="Transcribed_RNA"/>
</dbReference>
<feature type="compositionally biased region" description="Basic and acidic residues" evidence="1">
    <location>
        <begin position="178"/>
        <end position="197"/>
    </location>
</feature>
<organism evidence="2">
    <name type="scientific">Opuntia streptacantha</name>
    <name type="common">Prickly pear cactus</name>
    <name type="synonym">Opuntia cardona</name>
    <dbReference type="NCBI Taxonomy" id="393608"/>
    <lineage>
        <taxon>Eukaryota</taxon>
        <taxon>Viridiplantae</taxon>
        <taxon>Streptophyta</taxon>
        <taxon>Embryophyta</taxon>
        <taxon>Tracheophyta</taxon>
        <taxon>Spermatophyta</taxon>
        <taxon>Magnoliopsida</taxon>
        <taxon>eudicotyledons</taxon>
        <taxon>Gunneridae</taxon>
        <taxon>Pentapetalae</taxon>
        <taxon>Caryophyllales</taxon>
        <taxon>Cactineae</taxon>
        <taxon>Cactaceae</taxon>
        <taxon>Opuntioideae</taxon>
        <taxon>Opuntia</taxon>
    </lineage>
</organism>